<reference evidence="2" key="1">
    <citation type="journal article" date="2023" name="G3 (Bethesda)">
        <title>Genome assembly and association tests identify interacting loci associated with vigor, precocity, and sex in interspecific pistachio rootstocks.</title>
        <authorList>
            <person name="Palmer W."/>
            <person name="Jacygrad E."/>
            <person name="Sagayaradj S."/>
            <person name="Cavanaugh K."/>
            <person name="Han R."/>
            <person name="Bertier L."/>
            <person name="Beede B."/>
            <person name="Kafkas S."/>
            <person name="Golino D."/>
            <person name="Preece J."/>
            <person name="Michelmore R."/>
        </authorList>
    </citation>
    <scope>NUCLEOTIDE SEQUENCE [LARGE SCALE GENOMIC DNA]</scope>
</reference>
<evidence type="ECO:0000313" key="1">
    <source>
        <dbReference type="EMBL" id="KAJ0024136.1"/>
    </source>
</evidence>
<sequence>MGLKDFVVAAMASVLVAVATKTLAITLAKSGCPVYCGNVAIPYPFGTSPDCFRNENFRITCNNSFNPPKPYLWDSNIDFTNISIDGELQIPNFVARDCFGKNESEDQNQPTLTLSDLTISSTKNVFTVIGCDSYAYIQGYIDDQRYSSGCMSLCDSSKYVKDGSCIGSGCCQIEIPRGLSEINITAYSFNNHVNVSDFNPCTYAFVVDKSSFTFKRSYLDTLPKELPVVLEWTVTGEGNCTEASSKPYYACKENSECYEPDNGSGYLCKCKKGYQGNPYLSNGCEDINECNEPNLNNCEQKCDNTEGSYTCSCYKGYHLTDGGKDGPRCLPNVPNQFPVIKVALIEGNLCSYSSEQRDDFDFF</sequence>
<gene>
    <name evidence="1" type="ORF">Pint_08056</name>
</gene>
<protein>
    <submittedName>
        <fullName evidence="1">Uncharacterized protein</fullName>
    </submittedName>
</protein>
<organism evidence="1 2">
    <name type="scientific">Pistacia integerrima</name>
    <dbReference type="NCBI Taxonomy" id="434235"/>
    <lineage>
        <taxon>Eukaryota</taxon>
        <taxon>Viridiplantae</taxon>
        <taxon>Streptophyta</taxon>
        <taxon>Embryophyta</taxon>
        <taxon>Tracheophyta</taxon>
        <taxon>Spermatophyta</taxon>
        <taxon>Magnoliopsida</taxon>
        <taxon>eudicotyledons</taxon>
        <taxon>Gunneridae</taxon>
        <taxon>Pentapetalae</taxon>
        <taxon>rosids</taxon>
        <taxon>malvids</taxon>
        <taxon>Sapindales</taxon>
        <taxon>Anacardiaceae</taxon>
        <taxon>Pistacia</taxon>
    </lineage>
</organism>
<evidence type="ECO:0000313" key="2">
    <source>
        <dbReference type="Proteomes" id="UP001163603"/>
    </source>
</evidence>
<dbReference type="Proteomes" id="UP001163603">
    <property type="component" value="Chromosome 10"/>
</dbReference>
<proteinExistence type="predicted"/>
<name>A0ACC0XTV5_9ROSI</name>
<comment type="caution">
    <text evidence="1">The sequence shown here is derived from an EMBL/GenBank/DDBJ whole genome shotgun (WGS) entry which is preliminary data.</text>
</comment>
<keyword evidence="2" id="KW-1185">Reference proteome</keyword>
<accession>A0ACC0XTV5</accession>
<dbReference type="EMBL" id="CM047745">
    <property type="protein sequence ID" value="KAJ0024136.1"/>
    <property type="molecule type" value="Genomic_DNA"/>
</dbReference>